<dbReference type="GO" id="GO:0008781">
    <property type="term" value="F:N-acylneuraminate cytidylyltransferase activity"/>
    <property type="evidence" value="ECO:0007669"/>
    <property type="project" value="TreeGrafter"/>
</dbReference>
<comment type="caution">
    <text evidence="1">The sequence shown here is derived from an EMBL/GenBank/DDBJ whole genome shotgun (WGS) entry which is preliminary data.</text>
</comment>
<dbReference type="InterPro" id="IPR050793">
    <property type="entry name" value="CMP-NeuNAc_synthase"/>
</dbReference>
<dbReference type="Gene3D" id="3.90.550.10">
    <property type="entry name" value="Spore Coat Polysaccharide Biosynthesis Protein SpsA, Chain A"/>
    <property type="match status" value="1"/>
</dbReference>
<accession>A0A2M9G660</accession>
<evidence type="ECO:0000313" key="1">
    <source>
        <dbReference type="EMBL" id="PJK31205.1"/>
    </source>
</evidence>
<dbReference type="PANTHER" id="PTHR21485">
    <property type="entry name" value="HAD SUPERFAMILY MEMBERS CMAS AND KDSC"/>
    <property type="match status" value="1"/>
</dbReference>
<protein>
    <submittedName>
        <fullName evidence="1">Acylneuraminate cytidylyltransferase</fullName>
    </submittedName>
</protein>
<keyword evidence="2" id="KW-1185">Reference proteome</keyword>
<name>A0A2M9G660_9PROT</name>
<dbReference type="OrthoDB" id="9805604at2"/>
<evidence type="ECO:0000313" key="2">
    <source>
        <dbReference type="Proteomes" id="UP000229498"/>
    </source>
</evidence>
<dbReference type="SUPFAM" id="SSF53448">
    <property type="entry name" value="Nucleotide-diphospho-sugar transferases"/>
    <property type="match status" value="1"/>
</dbReference>
<proteinExistence type="predicted"/>
<dbReference type="AlphaFoldDB" id="A0A2M9G660"/>
<organism evidence="1 2">
    <name type="scientific">Minwuia thermotolerans</name>
    <dbReference type="NCBI Taxonomy" id="2056226"/>
    <lineage>
        <taxon>Bacteria</taxon>
        <taxon>Pseudomonadati</taxon>
        <taxon>Pseudomonadota</taxon>
        <taxon>Alphaproteobacteria</taxon>
        <taxon>Minwuiales</taxon>
        <taxon>Minwuiaceae</taxon>
        <taxon>Minwuia</taxon>
    </lineage>
</organism>
<dbReference type="EMBL" id="PHIG01000007">
    <property type="protein sequence ID" value="PJK31205.1"/>
    <property type="molecule type" value="Genomic_DNA"/>
</dbReference>
<dbReference type="RefSeq" id="WP_109796177.1">
    <property type="nucleotide sequence ID" value="NZ_PHIG01000007.1"/>
</dbReference>
<keyword evidence="1" id="KW-0548">Nucleotidyltransferase</keyword>
<dbReference type="CDD" id="cd02513">
    <property type="entry name" value="CMP-NeuAc_Synthase"/>
    <property type="match status" value="1"/>
</dbReference>
<dbReference type="InterPro" id="IPR003329">
    <property type="entry name" value="Cytidylyl_trans"/>
</dbReference>
<keyword evidence="1" id="KW-0808">Transferase</keyword>
<gene>
    <name evidence="1" type="ORF">CVT23_02960</name>
</gene>
<sequence length="233" mass="25672">MIGDHSVLAVICARGGSKGLPRKNVLDLGGKPLIAWSIEAAVRSRILDRTVISTDDEEIAAASRAAGGEVPFLRPAELATDDIPVAEAVIHMVENLESRYDIVVLLQATSPFRIADDIDATVRQLVEHGGDCCVTFSELPKPASYIVEIDAEGRVCPMDGGGLLKRRQDSKPKYWPNALVYAVWTDYLIRERKFYGEHTMAHVTPYERAIDIDTLYDLEVARGLVLRPGFRLG</sequence>
<dbReference type="Pfam" id="PF02348">
    <property type="entry name" value="CTP_transf_3"/>
    <property type="match status" value="1"/>
</dbReference>
<reference evidence="1 2" key="1">
    <citation type="submission" date="2017-11" db="EMBL/GenBank/DDBJ databases">
        <title>Draft genome sequence of Rhizobiales bacterium SY3-13.</title>
        <authorList>
            <person name="Sun C."/>
        </authorList>
    </citation>
    <scope>NUCLEOTIDE SEQUENCE [LARGE SCALE GENOMIC DNA]</scope>
    <source>
        <strain evidence="1 2">SY3-13</strain>
    </source>
</reference>
<dbReference type="PANTHER" id="PTHR21485:SF6">
    <property type="entry name" value="N-ACYLNEURAMINATE CYTIDYLYLTRANSFERASE-RELATED"/>
    <property type="match status" value="1"/>
</dbReference>
<dbReference type="Proteomes" id="UP000229498">
    <property type="component" value="Unassembled WGS sequence"/>
</dbReference>
<dbReference type="InterPro" id="IPR029044">
    <property type="entry name" value="Nucleotide-diphossugar_trans"/>
</dbReference>